<organism evidence="2">
    <name type="scientific">uncultured Solirubrobacteraceae bacterium</name>
    <dbReference type="NCBI Taxonomy" id="1162706"/>
    <lineage>
        <taxon>Bacteria</taxon>
        <taxon>Bacillati</taxon>
        <taxon>Actinomycetota</taxon>
        <taxon>Thermoleophilia</taxon>
        <taxon>Solirubrobacterales</taxon>
        <taxon>Solirubrobacteraceae</taxon>
        <taxon>environmental samples</taxon>
    </lineage>
</organism>
<evidence type="ECO:0000313" key="2">
    <source>
        <dbReference type="EMBL" id="CAA9513040.1"/>
    </source>
</evidence>
<feature type="compositionally biased region" description="Basic and acidic residues" evidence="1">
    <location>
        <begin position="1"/>
        <end position="18"/>
    </location>
</feature>
<dbReference type="AlphaFoldDB" id="A0A6J4T4Q0"/>
<proteinExistence type="predicted"/>
<evidence type="ECO:0000256" key="1">
    <source>
        <dbReference type="SAM" id="MobiDB-lite"/>
    </source>
</evidence>
<accession>A0A6J4T4Q0</accession>
<protein>
    <submittedName>
        <fullName evidence="2">Uncharacterized protein</fullName>
    </submittedName>
</protein>
<feature type="region of interest" description="Disordered" evidence="1">
    <location>
        <begin position="1"/>
        <end position="29"/>
    </location>
</feature>
<feature type="non-terminal residue" evidence="2">
    <location>
        <position position="1"/>
    </location>
</feature>
<dbReference type="EMBL" id="CADCVP010000281">
    <property type="protein sequence ID" value="CAA9513040.1"/>
    <property type="molecule type" value="Genomic_DNA"/>
</dbReference>
<gene>
    <name evidence="2" type="ORF">AVDCRST_MAG69-2596</name>
</gene>
<sequence length="29" mass="3505">REIWRVKRDGSDPRRLADGESPDWQRLLP</sequence>
<reference evidence="2" key="1">
    <citation type="submission" date="2020-02" db="EMBL/GenBank/DDBJ databases">
        <authorList>
            <person name="Meier V. D."/>
        </authorList>
    </citation>
    <scope>NUCLEOTIDE SEQUENCE</scope>
    <source>
        <strain evidence="2">AVDCRST_MAG69</strain>
    </source>
</reference>
<name>A0A6J4T4Q0_9ACTN</name>